<dbReference type="NCBIfam" id="TIGR00360">
    <property type="entry name" value="ComEC_N-term"/>
    <property type="match status" value="1"/>
</dbReference>
<dbReference type="PANTHER" id="PTHR30619">
    <property type="entry name" value="DNA INTERNALIZATION/COMPETENCE PROTEIN COMEC/REC2"/>
    <property type="match status" value="1"/>
</dbReference>
<dbReference type="PROSITE" id="PS51257">
    <property type="entry name" value="PROKAR_LIPOPROTEIN"/>
    <property type="match status" value="1"/>
</dbReference>
<feature type="transmembrane region" description="Helical" evidence="6">
    <location>
        <begin position="243"/>
        <end position="263"/>
    </location>
</feature>
<feature type="transmembrane region" description="Helical" evidence="6">
    <location>
        <begin position="440"/>
        <end position="460"/>
    </location>
</feature>
<comment type="subcellular location">
    <subcellularLocation>
        <location evidence="1">Cell membrane</location>
        <topology evidence="1">Multi-pass membrane protein</topology>
    </subcellularLocation>
</comment>
<keyword evidence="9" id="KW-1185">Reference proteome</keyword>
<feature type="transmembrane region" description="Helical" evidence="6">
    <location>
        <begin position="339"/>
        <end position="357"/>
    </location>
</feature>
<evidence type="ECO:0000259" key="7">
    <source>
        <dbReference type="Pfam" id="PF03772"/>
    </source>
</evidence>
<dbReference type="Pfam" id="PF03772">
    <property type="entry name" value="Competence"/>
    <property type="match status" value="1"/>
</dbReference>
<dbReference type="PANTHER" id="PTHR30619:SF7">
    <property type="entry name" value="BETA-LACTAMASE DOMAIN PROTEIN"/>
    <property type="match status" value="1"/>
</dbReference>
<keyword evidence="4 6" id="KW-1133">Transmembrane helix</keyword>
<evidence type="ECO:0000313" key="8">
    <source>
        <dbReference type="EMBL" id="QQC44687.1"/>
    </source>
</evidence>
<feature type="transmembrane region" description="Helical" evidence="6">
    <location>
        <begin position="377"/>
        <end position="396"/>
    </location>
</feature>
<feature type="transmembrane region" description="Helical" evidence="6">
    <location>
        <begin position="270"/>
        <end position="287"/>
    </location>
</feature>
<sequence length="507" mass="52376">MIDLRLLPAAAATWAATWWATTHPAPWTLVGACVLAACAGAASYARSRHFARPPRHALTPPRSVRMAITLLCTCLACALAVASAAGRQYDADPARRDSGPIRVRVALAGDPVPSSGYLARRRARVRIVAVAHGQHWLPSQASALVSAPGWEEAARGDVFEVSGSLDAAFAADPPSVGSIRARHVELLERPGGLYAWMRAVHRSFAEACRALPRDARALVPGMAIGDDRLMPPDLADAMKATSLTHLTAVSGAHIVIILAAVNLALPARKTVRLTATVAVLSGIVVLVGPQASVVRSVCVASVAALGLILGREGQAIAALSAVVITTLLVDPWASRSYGFALSSLAALALVGPSAAIIRRARRRLRGDTRVGKALRGLVEMTCVPALAELFTAPLIVSLSGSVPVWGIAANVVAEPAVPVATLAGFLGALIAPANPTAAAAFARVASWATGWIAAVARFFAGLAAPGMQVPGGAPTLLALYACAAAGWVGWCAWKRWGAPLTGQGTKR</sequence>
<dbReference type="EMBL" id="CP066065">
    <property type="protein sequence ID" value="QQC44687.1"/>
    <property type="molecule type" value="Genomic_DNA"/>
</dbReference>
<accession>A0AAP9Y8G3</accession>
<feature type="transmembrane region" description="Helical" evidence="6">
    <location>
        <begin position="25"/>
        <end position="45"/>
    </location>
</feature>
<reference evidence="8 9" key="1">
    <citation type="submission" date="2020-12" db="EMBL/GenBank/DDBJ databases">
        <title>FDA dAtabase for Regulatory Grade micrObial Sequences (FDA-ARGOS): Supporting development and validation of Infectious Disease Dx tests.</title>
        <authorList>
            <person name="Sproer C."/>
            <person name="Gronow S."/>
            <person name="Severitt S."/>
            <person name="Schroder I."/>
            <person name="Tallon L."/>
            <person name="Sadzewicz L."/>
            <person name="Zhao X."/>
            <person name="Boylan J."/>
            <person name="Ott S."/>
            <person name="Bowen H."/>
            <person name="Vavikolanu K."/>
            <person name="Mehta A."/>
            <person name="Aluvathingal J."/>
            <person name="Nadendla S."/>
            <person name="Lowell S."/>
            <person name="Myers T."/>
            <person name="Yan Y."/>
            <person name="Sichtig H."/>
        </authorList>
    </citation>
    <scope>NUCLEOTIDE SEQUENCE [LARGE SCALE GENOMIC DNA]</scope>
    <source>
        <strain evidence="8 9">FDAARGOS_985</strain>
    </source>
</reference>
<dbReference type="AlphaFoldDB" id="A0AAP9Y8G3"/>
<evidence type="ECO:0000256" key="5">
    <source>
        <dbReference type="ARBA" id="ARBA00023136"/>
    </source>
</evidence>
<feature type="domain" description="ComEC/Rec2-related protein" evidence="7">
    <location>
        <begin position="222"/>
        <end position="488"/>
    </location>
</feature>
<name>A0AAP9Y8G3_9ACTO</name>
<gene>
    <name evidence="8" type="ORF">I6H42_02085</name>
</gene>
<evidence type="ECO:0000256" key="3">
    <source>
        <dbReference type="ARBA" id="ARBA00022692"/>
    </source>
</evidence>
<evidence type="ECO:0000256" key="4">
    <source>
        <dbReference type="ARBA" id="ARBA00022989"/>
    </source>
</evidence>
<feature type="transmembrane region" description="Helical" evidence="6">
    <location>
        <begin position="66"/>
        <end position="86"/>
    </location>
</feature>
<keyword evidence="5 6" id="KW-0472">Membrane</keyword>
<evidence type="ECO:0000256" key="2">
    <source>
        <dbReference type="ARBA" id="ARBA00022475"/>
    </source>
</evidence>
<feature type="transmembrane region" description="Helical" evidence="6">
    <location>
        <begin position="472"/>
        <end position="493"/>
    </location>
</feature>
<proteinExistence type="predicted"/>
<protein>
    <submittedName>
        <fullName evidence="8">ComEC/Rec2 family competence protein</fullName>
    </submittedName>
</protein>
<dbReference type="InterPro" id="IPR052159">
    <property type="entry name" value="Competence_DNA_uptake"/>
</dbReference>
<organism evidence="8 9">
    <name type="scientific">Schaalia meyeri</name>
    <dbReference type="NCBI Taxonomy" id="52773"/>
    <lineage>
        <taxon>Bacteria</taxon>
        <taxon>Bacillati</taxon>
        <taxon>Actinomycetota</taxon>
        <taxon>Actinomycetes</taxon>
        <taxon>Actinomycetales</taxon>
        <taxon>Actinomycetaceae</taxon>
        <taxon>Schaalia</taxon>
    </lineage>
</organism>
<dbReference type="InterPro" id="IPR004477">
    <property type="entry name" value="ComEC_N"/>
</dbReference>
<evidence type="ECO:0000313" key="9">
    <source>
        <dbReference type="Proteomes" id="UP000595220"/>
    </source>
</evidence>
<dbReference type="Proteomes" id="UP000595220">
    <property type="component" value="Chromosome"/>
</dbReference>
<dbReference type="GO" id="GO:0005886">
    <property type="term" value="C:plasma membrane"/>
    <property type="evidence" value="ECO:0007669"/>
    <property type="project" value="UniProtKB-SubCell"/>
</dbReference>
<keyword evidence="2" id="KW-1003">Cell membrane</keyword>
<evidence type="ECO:0000256" key="1">
    <source>
        <dbReference type="ARBA" id="ARBA00004651"/>
    </source>
</evidence>
<evidence type="ECO:0000256" key="6">
    <source>
        <dbReference type="SAM" id="Phobius"/>
    </source>
</evidence>
<keyword evidence="3 6" id="KW-0812">Transmembrane</keyword>